<keyword evidence="1" id="KW-0175">Coiled coil</keyword>
<feature type="compositionally biased region" description="Polar residues" evidence="2">
    <location>
        <begin position="179"/>
        <end position="194"/>
    </location>
</feature>
<sequence length="575" mass="63668">MTIDILRSANPALSLSSYTEDAPTDSHLYGKPTPLDLTIANQALSSSDAESASRSKSAPPTEKDNSADAQLLETIRGYSYEVKRNSEPLRHGLTSSSSGSSGSPDSLSENPDEDPEVEKRVFAVFSAPPAAVVAHTNNGGSQRETDRSNKNSNSASNKNSNSNITKLQVGFHSPEDHQTGSFPSYSPGWQSSSRESTEGVLVLRPNPVKTVPPISSKGMAGVVAPTPIISTAPFVPNSPKPVRPIALSPHQEGASQAKSVERTAVVEPTKAEQEAKLAWCKQATAADQIERKKKERAKEKKKQAELRRLQELQCNFPNSYSNMPPTSERASAEAESNADENAGQSRQTEQTSVNRPQHNAAIRMSTTRASSGGSILPQHNNRRESEEAGGRNMQSTPVFERLVTDEVRELQVYARMVENQNVELDSMRLVQRDLEKRLLDESRKNEQLEATLEAREREWLVRFEELERDIKRLGSVVRGEENKNKLLVDQIRKKDQDIQGMLKKKYDHEAANSRSVRNFRGPERDRPVVSSSNAFSKSPEANAHTDPHKYLRDLGSAGEVRERNTRHLLMDFFGL</sequence>
<feature type="compositionally biased region" description="Low complexity" evidence="2">
    <location>
        <begin position="95"/>
        <end position="108"/>
    </location>
</feature>
<feature type="compositionally biased region" description="Polar residues" evidence="2">
    <location>
        <begin position="364"/>
        <end position="379"/>
    </location>
</feature>
<feature type="compositionally biased region" description="Basic and acidic residues" evidence="2">
    <location>
        <begin position="81"/>
        <end position="90"/>
    </location>
</feature>
<feature type="compositionally biased region" description="Low complexity" evidence="2">
    <location>
        <begin position="43"/>
        <end position="58"/>
    </location>
</feature>
<evidence type="ECO:0000256" key="2">
    <source>
        <dbReference type="SAM" id="MobiDB-lite"/>
    </source>
</evidence>
<evidence type="ECO:0000256" key="1">
    <source>
        <dbReference type="SAM" id="Coils"/>
    </source>
</evidence>
<dbReference type="EMBL" id="HBHT01010432">
    <property type="protein sequence ID" value="CAD9954662.1"/>
    <property type="molecule type" value="Transcribed_RNA"/>
</dbReference>
<feature type="compositionally biased region" description="Low complexity" evidence="2">
    <location>
        <begin position="122"/>
        <end position="134"/>
    </location>
</feature>
<accession>A0A7S2VF73</accession>
<feature type="compositionally biased region" description="Polar residues" evidence="2">
    <location>
        <begin position="343"/>
        <end position="357"/>
    </location>
</feature>
<feature type="region of interest" description="Disordered" evidence="2">
    <location>
        <begin position="41"/>
        <end position="260"/>
    </location>
</feature>
<feature type="coiled-coil region" evidence="1">
    <location>
        <begin position="431"/>
        <end position="483"/>
    </location>
</feature>
<feature type="compositionally biased region" description="Low complexity" evidence="2">
    <location>
        <begin position="150"/>
        <end position="163"/>
    </location>
</feature>
<dbReference type="AlphaFoldDB" id="A0A7S2VF73"/>
<feature type="compositionally biased region" description="Polar residues" evidence="2">
    <location>
        <begin position="312"/>
        <end position="325"/>
    </location>
</feature>
<feature type="region of interest" description="Disordered" evidence="2">
    <location>
        <begin position="311"/>
        <end position="394"/>
    </location>
</feature>
<gene>
    <name evidence="3" type="ORF">APAL1065_LOCUS6950</name>
</gene>
<feature type="region of interest" description="Disordered" evidence="2">
    <location>
        <begin position="505"/>
        <end position="549"/>
    </location>
</feature>
<proteinExistence type="predicted"/>
<feature type="compositionally biased region" description="Low complexity" evidence="2">
    <location>
        <begin position="327"/>
        <end position="342"/>
    </location>
</feature>
<protein>
    <submittedName>
        <fullName evidence="3">Uncharacterized protein</fullName>
    </submittedName>
</protein>
<reference evidence="3" key="1">
    <citation type="submission" date="2021-01" db="EMBL/GenBank/DDBJ databases">
        <authorList>
            <person name="Corre E."/>
            <person name="Pelletier E."/>
            <person name="Niang G."/>
            <person name="Scheremetjew M."/>
            <person name="Finn R."/>
            <person name="Kale V."/>
            <person name="Holt S."/>
            <person name="Cochrane G."/>
            <person name="Meng A."/>
            <person name="Brown T."/>
            <person name="Cohen L."/>
        </authorList>
    </citation>
    <scope>NUCLEOTIDE SEQUENCE</scope>
    <source>
        <strain evidence="3">CCMP125</strain>
    </source>
</reference>
<evidence type="ECO:0000313" key="3">
    <source>
        <dbReference type="EMBL" id="CAD9954662.1"/>
    </source>
</evidence>
<organism evidence="3">
    <name type="scientific">Entomoneis paludosa</name>
    <dbReference type="NCBI Taxonomy" id="265537"/>
    <lineage>
        <taxon>Eukaryota</taxon>
        <taxon>Sar</taxon>
        <taxon>Stramenopiles</taxon>
        <taxon>Ochrophyta</taxon>
        <taxon>Bacillariophyta</taxon>
        <taxon>Bacillariophyceae</taxon>
        <taxon>Bacillariophycidae</taxon>
        <taxon>Entomoneidaceae</taxon>
        <taxon>Entomoneis</taxon>
    </lineage>
</organism>
<name>A0A7S2VF73_9STRA</name>